<dbReference type="Gene3D" id="3.40.970.10">
    <property type="entry name" value="Ribonuclease H1, N-terminal domain"/>
    <property type="match status" value="1"/>
</dbReference>
<dbReference type="SUPFAM" id="SSF55658">
    <property type="entry name" value="L9 N-domain-like"/>
    <property type="match status" value="1"/>
</dbReference>
<gene>
    <name evidence="3" type="ORF">SO802_018982</name>
</gene>
<proteinExistence type="predicted"/>
<keyword evidence="4" id="KW-1185">Reference proteome</keyword>
<dbReference type="InterPro" id="IPR011320">
    <property type="entry name" value="RNase_H1_N"/>
</dbReference>
<evidence type="ECO:0000256" key="1">
    <source>
        <dbReference type="SAM" id="MobiDB-lite"/>
    </source>
</evidence>
<dbReference type="InterPro" id="IPR009027">
    <property type="entry name" value="Ribosomal_bL9/RNase_H1_N"/>
</dbReference>
<accession>A0AAW2CRK4</accession>
<organism evidence="3 4">
    <name type="scientific">Lithocarpus litseifolius</name>
    <dbReference type="NCBI Taxonomy" id="425828"/>
    <lineage>
        <taxon>Eukaryota</taxon>
        <taxon>Viridiplantae</taxon>
        <taxon>Streptophyta</taxon>
        <taxon>Embryophyta</taxon>
        <taxon>Tracheophyta</taxon>
        <taxon>Spermatophyta</taxon>
        <taxon>Magnoliopsida</taxon>
        <taxon>eudicotyledons</taxon>
        <taxon>Gunneridae</taxon>
        <taxon>Pentapetalae</taxon>
        <taxon>rosids</taxon>
        <taxon>fabids</taxon>
        <taxon>Fagales</taxon>
        <taxon>Fagaceae</taxon>
        <taxon>Lithocarpus</taxon>
    </lineage>
</organism>
<evidence type="ECO:0000259" key="2">
    <source>
        <dbReference type="Pfam" id="PF01693"/>
    </source>
</evidence>
<dbReference type="InterPro" id="IPR037056">
    <property type="entry name" value="RNase_H1_N_sf"/>
</dbReference>
<name>A0AAW2CRK4_9ROSI</name>
<protein>
    <recommendedName>
        <fullName evidence="2">Ribonuclease H1 N-terminal domain-containing protein</fullName>
    </recommendedName>
</protein>
<evidence type="ECO:0000313" key="4">
    <source>
        <dbReference type="Proteomes" id="UP001459277"/>
    </source>
</evidence>
<feature type="compositionally biased region" description="Low complexity" evidence="1">
    <location>
        <begin position="61"/>
        <end position="85"/>
    </location>
</feature>
<dbReference type="Pfam" id="PF01693">
    <property type="entry name" value="Cauli_VI"/>
    <property type="match status" value="1"/>
</dbReference>
<reference evidence="3 4" key="1">
    <citation type="submission" date="2024-01" db="EMBL/GenBank/DDBJ databases">
        <title>A telomere-to-telomere, gap-free genome of sweet tea (Lithocarpus litseifolius).</title>
        <authorList>
            <person name="Zhou J."/>
        </authorList>
    </citation>
    <scope>NUCLEOTIDE SEQUENCE [LARGE SCALE GENOMIC DNA]</scope>
    <source>
        <strain evidence="3">Zhou-2022a</strain>
        <tissue evidence="3">Leaf</tissue>
    </source>
</reference>
<comment type="caution">
    <text evidence="3">The sequence shown here is derived from an EMBL/GenBank/DDBJ whole genome shotgun (WGS) entry which is preliminary data.</text>
</comment>
<feature type="domain" description="Ribonuclease H1 N-terminal" evidence="2">
    <location>
        <begin position="3"/>
        <end position="46"/>
    </location>
</feature>
<sequence>MGKTYVVFVGRVPRVYDTWEEARAQVHQYSRANHKVFKHKMDADAFIKFWQIDGGNVQEGSSSSTYSTNSSLSTSNPSIEESSSTGDVKCDLLKYQLDTAIEQQNHAMKIAKLYARMLNAVASQVLLDDELNKWHI</sequence>
<dbReference type="EMBL" id="JAZDWU010000006">
    <property type="protein sequence ID" value="KAK9999379.1"/>
    <property type="molecule type" value="Genomic_DNA"/>
</dbReference>
<dbReference type="AlphaFoldDB" id="A0AAW2CRK4"/>
<evidence type="ECO:0000313" key="3">
    <source>
        <dbReference type="EMBL" id="KAK9999379.1"/>
    </source>
</evidence>
<feature type="region of interest" description="Disordered" evidence="1">
    <location>
        <begin position="58"/>
        <end position="85"/>
    </location>
</feature>
<dbReference type="Proteomes" id="UP001459277">
    <property type="component" value="Unassembled WGS sequence"/>
</dbReference>